<dbReference type="Pfam" id="PF04480">
    <property type="entry name" value="DUF559"/>
    <property type="match status" value="1"/>
</dbReference>
<dbReference type="InterPro" id="IPR047216">
    <property type="entry name" value="Endonuclease_DUF559_bact"/>
</dbReference>
<sequence length="150" mass="16829">MRTGETMRLRAQELRKNATKEERHLWYDFLKTFPMQFRRQVVFGPYIVDFYCAAARLAVELDGSQHYQGSGPDSDRSRTEYLLREHGISVLRFSNLDIQRNFEGVCTAIIQALKERDPSSAALRAPASPQGEAKEKPSPLRGEGAPGGGG</sequence>
<dbReference type="SUPFAM" id="SSF52980">
    <property type="entry name" value="Restriction endonuclease-like"/>
    <property type="match status" value="1"/>
</dbReference>
<dbReference type="PANTHER" id="PTHR38590">
    <property type="entry name" value="BLL0828 PROTEIN"/>
    <property type="match status" value="1"/>
</dbReference>
<protein>
    <submittedName>
        <fullName evidence="3">Endonuclease domain-containing protein</fullName>
    </submittedName>
</protein>
<proteinExistence type="predicted"/>
<dbReference type="RefSeq" id="WP_294521851.1">
    <property type="nucleotide sequence ID" value="NZ_JBBMFK010000020.1"/>
</dbReference>
<dbReference type="Proteomes" id="UP001464378">
    <property type="component" value="Unassembled WGS sequence"/>
</dbReference>
<evidence type="ECO:0000313" key="3">
    <source>
        <dbReference type="EMBL" id="MEQ2444175.1"/>
    </source>
</evidence>
<evidence type="ECO:0000313" key="4">
    <source>
        <dbReference type="Proteomes" id="UP001464378"/>
    </source>
</evidence>
<gene>
    <name evidence="3" type="ORF">WMO64_11945</name>
</gene>
<keyword evidence="3" id="KW-0255">Endonuclease</keyword>
<dbReference type="Gene3D" id="3.40.960.10">
    <property type="entry name" value="VSR Endonuclease"/>
    <property type="match status" value="1"/>
</dbReference>
<keyword evidence="4" id="KW-1185">Reference proteome</keyword>
<keyword evidence="3" id="KW-0378">Hydrolase</keyword>
<dbReference type="InterPro" id="IPR007569">
    <property type="entry name" value="DUF559"/>
</dbReference>
<organism evidence="3 4">
    <name type="scientific">Pseudoflavonifractor intestinihominis</name>
    <dbReference type="NCBI Taxonomy" id="3133171"/>
    <lineage>
        <taxon>Bacteria</taxon>
        <taxon>Bacillati</taxon>
        <taxon>Bacillota</taxon>
        <taxon>Clostridia</taxon>
        <taxon>Eubacteriales</taxon>
        <taxon>Oscillospiraceae</taxon>
        <taxon>Pseudoflavonifractor</taxon>
    </lineage>
</organism>
<feature type="domain" description="DUF559" evidence="2">
    <location>
        <begin position="7"/>
        <end position="113"/>
    </location>
</feature>
<evidence type="ECO:0000259" key="2">
    <source>
        <dbReference type="Pfam" id="PF04480"/>
    </source>
</evidence>
<dbReference type="GO" id="GO:0004519">
    <property type="term" value="F:endonuclease activity"/>
    <property type="evidence" value="ECO:0007669"/>
    <property type="project" value="UniProtKB-KW"/>
</dbReference>
<keyword evidence="3" id="KW-0540">Nuclease</keyword>
<name>A0ABV1EA69_9FIRM</name>
<dbReference type="EMBL" id="JBBMFK010000020">
    <property type="protein sequence ID" value="MEQ2444175.1"/>
    <property type="molecule type" value="Genomic_DNA"/>
</dbReference>
<feature type="region of interest" description="Disordered" evidence="1">
    <location>
        <begin position="117"/>
        <end position="150"/>
    </location>
</feature>
<dbReference type="PANTHER" id="PTHR38590:SF1">
    <property type="entry name" value="BLL0828 PROTEIN"/>
    <property type="match status" value="1"/>
</dbReference>
<comment type="caution">
    <text evidence="3">The sequence shown here is derived from an EMBL/GenBank/DDBJ whole genome shotgun (WGS) entry which is preliminary data.</text>
</comment>
<accession>A0ABV1EA69</accession>
<reference evidence="3 4" key="1">
    <citation type="submission" date="2024-03" db="EMBL/GenBank/DDBJ databases">
        <title>Human intestinal bacterial collection.</title>
        <authorList>
            <person name="Pauvert C."/>
            <person name="Hitch T.C.A."/>
            <person name="Clavel T."/>
        </authorList>
    </citation>
    <scope>NUCLEOTIDE SEQUENCE [LARGE SCALE GENOMIC DNA]</scope>
    <source>
        <strain evidence="3 4">CLA-AP-H29</strain>
    </source>
</reference>
<evidence type="ECO:0000256" key="1">
    <source>
        <dbReference type="SAM" id="MobiDB-lite"/>
    </source>
</evidence>
<feature type="compositionally biased region" description="Low complexity" evidence="1">
    <location>
        <begin position="119"/>
        <end position="129"/>
    </location>
</feature>
<dbReference type="InterPro" id="IPR011335">
    <property type="entry name" value="Restrct_endonuc-II-like"/>
</dbReference>
<dbReference type="CDD" id="cd01038">
    <property type="entry name" value="Endonuclease_DUF559"/>
    <property type="match status" value="1"/>
</dbReference>